<name>A0A4R3M707_9BURK</name>
<organism evidence="9 10">
    <name type="scientific">Paralcaligenes ureilyticus</name>
    <dbReference type="NCBI Taxonomy" id="627131"/>
    <lineage>
        <taxon>Bacteria</taxon>
        <taxon>Pseudomonadati</taxon>
        <taxon>Pseudomonadota</taxon>
        <taxon>Betaproteobacteria</taxon>
        <taxon>Burkholderiales</taxon>
        <taxon>Alcaligenaceae</taxon>
        <taxon>Paralcaligenes</taxon>
    </lineage>
</organism>
<gene>
    <name evidence="9" type="ORF">EDC26_104260</name>
</gene>
<feature type="transmembrane region" description="Helical" evidence="8">
    <location>
        <begin position="249"/>
        <end position="266"/>
    </location>
</feature>
<proteinExistence type="predicted"/>
<keyword evidence="7 8" id="KW-0472">Membrane</keyword>
<evidence type="ECO:0000256" key="5">
    <source>
        <dbReference type="ARBA" id="ARBA00022692"/>
    </source>
</evidence>
<feature type="transmembrane region" description="Helical" evidence="8">
    <location>
        <begin position="297"/>
        <end position="317"/>
    </location>
</feature>
<dbReference type="EMBL" id="SMAJ01000004">
    <property type="protein sequence ID" value="TCT09100.1"/>
    <property type="molecule type" value="Genomic_DNA"/>
</dbReference>
<evidence type="ECO:0000256" key="4">
    <source>
        <dbReference type="ARBA" id="ARBA00022519"/>
    </source>
</evidence>
<feature type="transmembrane region" description="Helical" evidence="8">
    <location>
        <begin position="633"/>
        <end position="651"/>
    </location>
</feature>
<evidence type="ECO:0000256" key="8">
    <source>
        <dbReference type="SAM" id="Phobius"/>
    </source>
</evidence>
<dbReference type="GO" id="GO:0022857">
    <property type="term" value="F:transmembrane transporter activity"/>
    <property type="evidence" value="ECO:0007669"/>
    <property type="project" value="InterPro"/>
</dbReference>
<evidence type="ECO:0000256" key="1">
    <source>
        <dbReference type="ARBA" id="ARBA00004651"/>
    </source>
</evidence>
<feature type="transmembrane region" description="Helical" evidence="8">
    <location>
        <begin position="217"/>
        <end position="237"/>
    </location>
</feature>
<feature type="transmembrane region" description="Helical" evidence="8">
    <location>
        <begin position="128"/>
        <end position="146"/>
    </location>
</feature>
<feature type="transmembrane region" description="Helical" evidence="8">
    <location>
        <begin position="378"/>
        <end position="398"/>
    </location>
</feature>
<dbReference type="Pfam" id="PF02653">
    <property type="entry name" value="BPD_transp_2"/>
    <property type="match status" value="2"/>
</dbReference>
<feature type="transmembrane region" description="Helical" evidence="8">
    <location>
        <begin position="435"/>
        <end position="453"/>
    </location>
</feature>
<dbReference type="AlphaFoldDB" id="A0A4R3M707"/>
<feature type="transmembrane region" description="Helical" evidence="8">
    <location>
        <begin position="273"/>
        <end position="291"/>
    </location>
</feature>
<keyword evidence="6 8" id="KW-1133">Transmembrane helix</keyword>
<dbReference type="RefSeq" id="WP_132581315.1">
    <property type="nucleotide sequence ID" value="NZ_SMAJ01000004.1"/>
</dbReference>
<comment type="subcellular location">
    <subcellularLocation>
        <location evidence="1">Cell membrane</location>
        <topology evidence="1">Multi-pass membrane protein</topology>
    </subcellularLocation>
</comment>
<dbReference type="PANTHER" id="PTHR32196">
    <property type="entry name" value="ABC TRANSPORTER PERMEASE PROTEIN YPHD-RELATED-RELATED"/>
    <property type="match status" value="1"/>
</dbReference>
<reference evidence="9 10" key="1">
    <citation type="submission" date="2019-03" db="EMBL/GenBank/DDBJ databases">
        <title>Genomic Encyclopedia of Type Strains, Phase IV (KMG-IV): sequencing the most valuable type-strain genomes for metagenomic binning, comparative biology and taxonomic classification.</title>
        <authorList>
            <person name="Goeker M."/>
        </authorList>
    </citation>
    <scope>NUCLEOTIDE SEQUENCE [LARGE SCALE GENOMIC DNA]</scope>
    <source>
        <strain evidence="9 10">DSM 24591</strain>
    </source>
</reference>
<feature type="transmembrane region" description="Helical" evidence="8">
    <location>
        <begin position="404"/>
        <end position="423"/>
    </location>
</feature>
<feature type="transmembrane region" description="Helical" evidence="8">
    <location>
        <begin position="72"/>
        <end position="90"/>
    </location>
</feature>
<dbReference type="InterPro" id="IPR001851">
    <property type="entry name" value="ABC_transp_permease"/>
</dbReference>
<keyword evidence="5 8" id="KW-0812">Transmembrane</keyword>
<evidence type="ECO:0000256" key="6">
    <source>
        <dbReference type="ARBA" id="ARBA00022989"/>
    </source>
</evidence>
<evidence type="ECO:0000313" key="10">
    <source>
        <dbReference type="Proteomes" id="UP000295525"/>
    </source>
</evidence>
<feature type="transmembrane region" description="Helical" evidence="8">
    <location>
        <begin position="96"/>
        <end position="121"/>
    </location>
</feature>
<feature type="transmembrane region" description="Helical" evidence="8">
    <location>
        <begin position="44"/>
        <end position="65"/>
    </location>
</feature>
<feature type="transmembrane region" description="Helical" evidence="8">
    <location>
        <begin position="579"/>
        <end position="599"/>
    </location>
</feature>
<evidence type="ECO:0000256" key="2">
    <source>
        <dbReference type="ARBA" id="ARBA00022448"/>
    </source>
</evidence>
<dbReference type="PANTHER" id="PTHR32196:SF21">
    <property type="entry name" value="ABC TRANSPORTER PERMEASE PROTEIN YPHD-RELATED"/>
    <property type="match status" value="1"/>
</dbReference>
<feature type="transmembrane region" description="Helical" evidence="8">
    <location>
        <begin position="611"/>
        <end position="628"/>
    </location>
</feature>
<evidence type="ECO:0000256" key="3">
    <source>
        <dbReference type="ARBA" id="ARBA00022475"/>
    </source>
</evidence>
<dbReference type="Proteomes" id="UP000295525">
    <property type="component" value="Unassembled WGS sequence"/>
</dbReference>
<feature type="transmembrane region" description="Helical" evidence="8">
    <location>
        <begin position="12"/>
        <end position="32"/>
    </location>
</feature>
<evidence type="ECO:0000256" key="7">
    <source>
        <dbReference type="ARBA" id="ARBA00023136"/>
    </source>
</evidence>
<sequence>MTRDSMEYTVFQRYGSVFAALLVLIVLLLVVVSQGSGSFSYFDVALLSSGGATLALAAVGATLVILTGGFDLSVGAIISLVNVVVAFGVIPENSGFSLVYAVFLSLAVGAFCGLVNGILVAYLKLQSIVVTLSTMFIWQGVALLVMDAPGGHVPGAVSETLMGDFIPGLVPVSLLLLGLSMLLWCWIKRTPFGLHIYAIGGHLESAKAVGVNVGRTCFYTYVLAGAFYGLAGLFLSAQTGSGDPLVGNSLLLSVFAAVVVGGTRLGGGKGGPLGSIIGAYVLMIIVNILLILNISAYFSTIAQGCVLIFAVLLGSLGKGSTFNLFVKSSIGRVIAYKRGALVSQIDQQDRTLKIEPTPDSGQFEKITFFRKYKKDIRYSLPALICFFAVVIATQFFLGRNIFEWSYWNALIVLSTFLIVLALGQGVVIFTGGLDLSIPWTIGLTAILFTSWSLGSNHSLLYALPLVLLIGALIGLVNGLMVAVLGISPIVATLASNGILQGIALIYSGGTTSGFPPPLVGWLMTGKVLGVTPIVLFLLIFIVFSVYLLGKTSFGRHVYAVGSNQLAAYLSGVPTNRTLVLVYILSSVCAAIVGVLLTGFSGQASLGMGDDYLLPSIAVIVVGGGLITGGRGHYLGILAGVLLLTALQALLVGSNLPYAIRPILFGAVLLAAVAALKEKPVG</sequence>
<feature type="transmembrane region" description="Helical" evidence="8">
    <location>
        <begin position="166"/>
        <end position="187"/>
    </location>
</feature>
<accession>A0A4R3M707</accession>
<comment type="caution">
    <text evidence="9">The sequence shown here is derived from an EMBL/GenBank/DDBJ whole genome shotgun (WGS) entry which is preliminary data.</text>
</comment>
<evidence type="ECO:0000313" key="9">
    <source>
        <dbReference type="EMBL" id="TCT09100.1"/>
    </source>
</evidence>
<keyword evidence="3" id="KW-1003">Cell membrane</keyword>
<keyword evidence="2" id="KW-0813">Transport</keyword>
<feature type="transmembrane region" description="Helical" evidence="8">
    <location>
        <begin position="459"/>
        <end position="482"/>
    </location>
</feature>
<keyword evidence="4" id="KW-0997">Cell inner membrane</keyword>
<keyword evidence="10" id="KW-1185">Reference proteome</keyword>
<protein>
    <submittedName>
        <fullName evidence="9">Ribose transport system permease protein</fullName>
    </submittedName>
</protein>
<feature type="transmembrane region" description="Helical" evidence="8">
    <location>
        <begin position="527"/>
        <end position="548"/>
    </location>
</feature>
<feature type="transmembrane region" description="Helical" evidence="8">
    <location>
        <begin position="657"/>
        <end position="675"/>
    </location>
</feature>
<feature type="transmembrane region" description="Helical" evidence="8">
    <location>
        <begin position="489"/>
        <end position="507"/>
    </location>
</feature>
<dbReference type="OrthoDB" id="9799990at2"/>
<dbReference type="GO" id="GO:0005886">
    <property type="term" value="C:plasma membrane"/>
    <property type="evidence" value="ECO:0007669"/>
    <property type="project" value="UniProtKB-SubCell"/>
</dbReference>
<dbReference type="CDD" id="cd06579">
    <property type="entry name" value="TM_PBP1_transp_AraH_like"/>
    <property type="match status" value="2"/>
</dbReference>